<protein>
    <recommendedName>
        <fullName evidence="5">Serine/threonine-protein phosphatase 2A 55 kDa regulatory subunit B</fullName>
    </recommendedName>
</protein>
<dbReference type="Proteomes" id="UP000501690">
    <property type="component" value="Linkage Group LG11"/>
</dbReference>
<dbReference type="PRINTS" id="PR00600">
    <property type="entry name" value="PP2APR55"/>
</dbReference>
<gene>
    <name evidence="6" type="ORF">DEO72_LG11g1514</name>
</gene>
<dbReference type="FunFam" id="2.130.10.10:FF:000609">
    <property type="entry name" value="Serine/threonine-protein phosphatase 2A 55 kDa regulatory subunit B"/>
    <property type="match status" value="1"/>
</dbReference>
<name>A0A4D6NL33_VIGUN</name>
<dbReference type="GO" id="GO:0019888">
    <property type="term" value="F:protein phosphatase regulator activity"/>
    <property type="evidence" value="ECO:0007669"/>
    <property type="project" value="InterPro"/>
</dbReference>
<sequence>MAYYDSAPSVPLLWNFSQVLGQQLPNEPLQNDDIITTIAFDKRGDHLAVGDRGGRVVIFGRDDRKKNVSSNRRRDLEQRDFASQPPEFRYKTEFQSHEPEARGVKRRGGVVKSQHGPFKLLSGPGPYPLNEIACDVVVLAPSMAYYDSAPSVPLLWNFSQVLGQQLPNEPLQNDDIITTIAFDKRGDHLAVGDRGGRVVIFGRDDRKKNVSSNRRRDLEQRDFASQPPEFRYKTEFQSHEPEFDYLKSVEIEEKINKVRWWMTHDSLQFILSTNDKTIKLWKVKEHKVKQVKEMAPPLCSENMFLAGKSFVPGLETKSAANGYRLEWIEKTPKNHLPPQDVDSEIGGMEDPFHAKCQKVYAYAHSFKINSISNNSDYETFVSADDLRINLWNLEVSDQCFNIIDMKPSNMEDLTEVITSAEFHPLHCNLLAYSSSQGLIRLSDLRHSAICDHASRIFQHGESYGSKSFFTEITSSISDIKFLNDGQHLLSRNYMNMKLWDMRRESSPVAIFKIHEHLRPKLPELYNNDCIFDKFECCFSGDGLHFATGSYSNILRIFSPGSGREEGIKLEIRGNSDRSSSVGVKRELEKKMKMEMYNWCLQE</sequence>
<evidence type="ECO:0000256" key="2">
    <source>
        <dbReference type="ARBA" id="ARBA00022574"/>
    </source>
</evidence>
<dbReference type="Pfam" id="PF00400">
    <property type="entry name" value="WD40"/>
    <property type="match status" value="1"/>
</dbReference>
<dbReference type="EMBL" id="CP039355">
    <property type="protein sequence ID" value="QCE14513.1"/>
    <property type="molecule type" value="Genomic_DNA"/>
</dbReference>
<evidence type="ECO:0000313" key="7">
    <source>
        <dbReference type="Proteomes" id="UP000501690"/>
    </source>
</evidence>
<organism evidence="6 7">
    <name type="scientific">Vigna unguiculata</name>
    <name type="common">Cowpea</name>
    <dbReference type="NCBI Taxonomy" id="3917"/>
    <lineage>
        <taxon>Eukaryota</taxon>
        <taxon>Viridiplantae</taxon>
        <taxon>Streptophyta</taxon>
        <taxon>Embryophyta</taxon>
        <taxon>Tracheophyta</taxon>
        <taxon>Spermatophyta</taxon>
        <taxon>Magnoliopsida</taxon>
        <taxon>eudicotyledons</taxon>
        <taxon>Gunneridae</taxon>
        <taxon>Pentapetalae</taxon>
        <taxon>rosids</taxon>
        <taxon>fabids</taxon>
        <taxon>Fabales</taxon>
        <taxon>Fabaceae</taxon>
        <taxon>Papilionoideae</taxon>
        <taxon>50 kb inversion clade</taxon>
        <taxon>NPAAA clade</taxon>
        <taxon>indigoferoid/millettioid clade</taxon>
        <taxon>Phaseoleae</taxon>
        <taxon>Vigna</taxon>
    </lineage>
</organism>
<comment type="similarity">
    <text evidence="1 5">Belongs to the phosphatase 2A regulatory subunit B family.</text>
</comment>
<dbReference type="GO" id="GO:0000159">
    <property type="term" value="C:protein phosphatase type 2A complex"/>
    <property type="evidence" value="ECO:0007669"/>
    <property type="project" value="UniProtKB-UniRule"/>
</dbReference>
<dbReference type="PIRSF" id="PIRSF037309">
    <property type="entry name" value="PP2A_PR55"/>
    <property type="match status" value="1"/>
</dbReference>
<dbReference type="InterPro" id="IPR015943">
    <property type="entry name" value="WD40/YVTN_repeat-like_dom_sf"/>
</dbReference>
<keyword evidence="2 5" id="KW-0853">WD repeat</keyword>
<reference evidence="6 7" key="1">
    <citation type="submission" date="2019-04" db="EMBL/GenBank/DDBJ databases">
        <title>An improved genome assembly and genetic linkage map for asparagus bean, Vigna unguiculata ssp. sesquipedialis.</title>
        <authorList>
            <person name="Xia Q."/>
            <person name="Zhang R."/>
            <person name="Dong Y."/>
        </authorList>
    </citation>
    <scope>NUCLEOTIDE SEQUENCE [LARGE SCALE GENOMIC DNA]</scope>
    <source>
        <tissue evidence="6">Leaf</tissue>
    </source>
</reference>
<evidence type="ECO:0000313" key="6">
    <source>
        <dbReference type="EMBL" id="QCE14513.1"/>
    </source>
</evidence>
<evidence type="ECO:0000256" key="3">
    <source>
        <dbReference type="ARBA" id="ARBA00022737"/>
    </source>
</evidence>
<comment type="function">
    <text evidence="4">The B regulatory subunit may modulate substrate selectivity and catalytic activity, and may also direct the localization of the catalytic enzyme to a particular subcellular compartment.</text>
</comment>
<evidence type="ECO:0000256" key="5">
    <source>
        <dbReference type="RuleBase" id="RU331113"/>
    </source>
</evidence>
<dbReference type="PANTHER" id="PTHR11871">
    <property type="entry name" value="PROTEIN PHOSPHATASE PP2A REGULATORY SUBUNIT B"/>
    <property type="match status" value="1"/>
</dbReference>
<keyword evidence="3 5" id="KW-0677">Repeat</keyword>
<dbReference type="InterPro" id="IPR001680">
    <property type="entry name" value="WD40_rpt"/>
</dbReference>
<dbReference type="AlphaFoldDB" id="A0A4D6NL33"/>
<evidence type="ECO:0000256" key="4">
    <source>
        <dbReference type="ARBA" id="ARBA00034298"/>
    </source>
</evidence>
<accession>A0A4D6NL33</accession>
<dbReference type="InterPro" id="IPR000009">
    <property type="entry name" value="PP2A_PR55"/>
</dbReference>
<dbReference type="Gene3D" id="2.130.10.10">
    <property type="entry name" value="YVTN repeat-like/Quinoprotein amine dehydrogenase"/>
    <property type="match status" value="2"/>
</dbReference>
<evidence type="ECO:0000256" key="1">
    <source>
        <dbReference type="ARBA" id="ARBA00008259"/>
    </source>
</evidence>
<dbReference type="SUPFAM" id="SSF50978">
    <property type="entry name" value="WD40 repeat-like"/>
    <property type="match status" value="2"/>
</dbReference>
<dbReference type="SMART" id="SM00320">
    <property type="entry name" value="WD40"/>
    <property type="match status" value="7"/>
</dbReference>
<dbReference type="InterPro" id="IPR036322">
    <property type="entry name" value="WD40_repeat_dom_sf"/>
</dbReference>
<proteinExistence type="inferred from homology"/>
<keyword evidence="7" id="KW-1185">Reference proteome</keyword>